<dbReference type="EMBL" id="JBHSEP010000004">
    <property type="protein sequence ID" value="MFC4598172.1"/>
    <property type="molecule type" value="Genomic_DNA"/>
</dbReference>
<feature type="transmembrane region" description="Helical" evidence="1">
    <location>
        <begin position="7"/>
        <end position="29"/>
    </location>
</feature>
<keyword evidence="1" id="KW-1133">Transmembrane helix</keyword>
<dbReference type="InterPro" id="IPR043753">
    <property type="entry name" value="DUF5699"/>
</dbReference>
<dbReference type="Pfam" id="PF18956">
    <property type="entry name" value="DUF5699"/>
    <property type="match status" value="1"/>
</dbReference>
<evidence type="ECO:0000313" key="3">
    <source>
        <dbReference type="Proteomes" id="UP001596028"/>
    </source>
</evidence>
<keyword evidence="3" id="KW-1185">Reference proteome</keyword>
<name>A0ABV9F899_9BACL</name>
<keyword evidence="1" id="KW-0812">Transmembrane</keyword>
<gene>
    <name evidence="2" type="ORF">ACFO3S_07950</name>
</gene>
<accession>A0ABV9F899</accession>
<proteinExistence type="predicted"/>
<comment type="caution">
    <text evidence="2">The sequence shown here is derived from an EMBL/GenBank/DDBJ whole genome shotgun (WGS) entry which is preliminary data.</text>
</comment>
<organism evidence="2 3">
    <name type="scientific">Cohnella hongkongensis</name>
    <dbReference type="NCBI Taxonomy" id="178337"/>
    <lineage>
        <taxon>Bacteria</taxon>
        <taxon>Bacillati</taxon>
        <taxon>Bacillota</taxon>
        <taxon>Bacilli</taxon>
        <taxon>Bacillales</taxon>
        <taxon>Paenibacillaceae</taxon>
        <taxon>Cohnella</taxon>
    </lineage>
</organism>
<keyword evidence="1" id="KW-0472">Membrane</keyword>
<protein>
    <submittedName>
        <fullName evidence="2">CD1845 family protein</fullName>
    </submittedName>
</protein>
<feature type="transmembrane region" description="Helical" evidence="1">
    <location>
        <begin position="35"/>
        <end position="53"/>
    </location>
</feature>
<feature type="transmembrane region" description="Helical" evidence="1">
    <location>
        <begin position="60"/>
        <end position="83"/>
    </location>
</feature>
<evidence type="ECO:0000256" key="1">
    <source>
        <dbReference type="SAM" id="Phobius"/>
    </source>
</evidence>
<sequence length="99" mass="10761">MKVIKLLFKIIAAPLVVLLTITIPIFIFLFSYAAAILQVVSGIGVLISIVLLISGETHGFGVFLFLSFLISPLGIPAIAEWLIDKLQSLKSSLRFFIAS</sequence>
<reference evidence="3" key="1">
    <citation type="journal article" date="2019" name="Int. J. Syst. Evol. Microbiol.">
        <title>The Global Catalogue of Microorganisms (GCM) 10K type strain sequencing project: providing services to taxonomists for standard genome sequencing and annotation.</title>
        <authorList>
            <consortium name="The Broad Institute Genomics Platform"/>
            <consortium name="The Broad Institute Genome Sequencing Center for Infectious Disease"/>
            <person name="Wu L."/>
            <person name="Ma J."/>
        </authorList>
    </citation>
    <scope>NUCLEOTIDE SEQUENCE [LARGE SCALE GENOMIC DNA]</scope>
    <source>
        <strain evidence="3">CCUG 49571</strain>
    </source>
</reference>
<dbReference type="RefSeq" id="WP_378094153.1">
    <property type="nucleotide sequence ID" value="NZ_JBHSEP010000004.1"/>
</dbReference>
<dbReference type="Proteomes" id="UP001596028">
    <property type="component" value="Unassembled WGS sequence"/>
</dbReference>
<evidence type="ECO:0000313" key="2">
    <source>
        <dbReference type="EMBL" id="MFC4598172.1"/>
    </source>
</evidence>